<name>A0A371JY90_9GAMM</name>
<dbReference type="Pfam" id="PF04333">
    <property type="entry name" value="MlaA"/>
    <property type="match status" value="1"/>
</dbReference>
<keyword evidence="5" id="KW-0449">Lipoprotein</keyword>
<protein>
    <submittedName>
        <fullName evidence="5">VacJ family lipoprotein</fullName>
    </submittedName>
</protein>
<dbReference type="EMBL" id="QTSU01000003">
    <property type="protein sequence ID" value="RDZ26626.1"/>
    <property type="molecule type" value="Genomic_DNA"/>
</dbReference>
<feature type="region of interest" description="Disordered" evidence="3">
    <location>
        <begin position="82"/>
        <end position="111"/>
    </location>
</feature>
<dbReference type="InterPro" id="IPR007428">
    <property type="entry name" value="MlaA"/>
</dbReference>
<feature type="region of interest" description="Disordered" evidence="3">
    <location>
        <begin position="347"/>
        <end position="378"/>
    </location>
</feature>
<evidence type="ECO:0000256" key="2">
    <source>
        <dbReference type="ARBA" id="ARBA00022729"/>
    </source>
</evidence>
<feature type="signal peptide" evidence="4">
    <location>
        <begin position="1"/>
        <end position="25"/>
    </location>
</feature>
<organism evidence="5 6">
    <name type="scientific">Lysobacter silvisoli</name>
    <dbReference type="NCBI Taxonomy" id="2293254"/>
    <lineage>
        <taxon>Bacteria</taxon>
        <taxon>Pseudomonadati</taxon>
        <taxon>Pseudomonadota</taxon>
        <taxon>Gammaproteobacteria</taxon>
        <taxon>Lysobacterales</taxon>
        <taxon>Lysobacteraceae</taxon>
        <taxon>Lysobacter</taxon>
    </lineage>
</organism>
<feature type="compositionally biased region" description="Low complexity" evidence="3">
    <location>
        <begin position="82"/>
        <end position="100"/>
    </location>
</feature>
<sequence>MRPHALPYAVGLALALLTATAPAQAQALAGDDLLIDPALLSAAAASLAPAVTGTDAGTALAALPALAAEAAAQAAEPAQAVQAASDAAQTPPADAAAAQAEPVPSDDPRTEAERDFDALYGTGEPQYDPVADSTLPAPATVPVIYDPWERYNRKMHRFNNAVDRGIAKPLARAYVRVVPRPVRLGVSNFFNNLGQPVSAVNALLQGKPKQAAQALGRFALNTTVGIGGIFDPASDAKLPNRSEDFGQTLGVWGWKRSRYLELPLFGPRTVRDAFGAVGDAPLSPLRQVESDRIRIPLQGLQLVDVRAQLMPTDALREGAEDDYTLVRDSWMQRRDYQIFGDRMDAEDQGLPDYLRDDSNPSVPADAMPLMPTDANYQR</sequence>
<comment type="caution">
    <text evidence="5">The sequence shown here is derived from an EMBL/GenBank/DDBJ whole genome shotgun (WGS) entry which is preliminary data.</text>
</comment>
<proteinExistence type="inferred from homology"/>
<feature type="chain" id="PRO_5016836061" evidence="4">
    <location>
        <begin position="26"/>
        <end position="378"/>
    </location>
</feature>
<dbReference type="Proteomes" id="UP000264492">
    <property type="component" value="Unassembled WGS sequence"/>
</dbReference>
<evidence type="ECO:0000256" key="4">
    <source>
        <dbReference type="SAM" id="SignalP"/>
    </source>
</evidence>
<dbReference type="PANTHER" id="PTHR30035:SF3">
    <property type="entry name" value="INTERMEMBRANE PHOSPHOLIPID TRANSPORT SYSTEM LIPOPROTEIN MLAA"/>
    <property type="match status" value="1"/>
</dbReference>
<dbReference type="GO" id="GO:0016020">
    <property type="term" value="C:membrane"/>
    <property type="evidence" value="ECO:0007669"/>
    <property type="project" value="InterPro"/>
</dbReference>
<keyword evidence="2 4" id="KW-0732">Signal</keyword>
<dbReference type="RefSeq" id="WP_115860838.1">
    <property type="nucleotide sequence ID" value="NZ_QTSU01000003.1"/>
</dbReference>
<dbReference type="PRINTS" id="PR01805">
    <property type="entry name" value="VACJLIPOPROT"/>
</dbReference>
<reference evidence="5 6" key="1">
    <citation type="submission" date="2018-08" db="EMBL/GenBank/DDBJ databases">
        <title>Lysobacter sp. zong2l5, whole genome shotgun sequence.</title>
        <authorList>
            <person name="Zhang X."/>
            <person name="Feng G."/>
            <person name="Zhu H."/>
        </authorList>
    </citation>
    <scope>NUCLEOTIDE SEQUENCE [LARGE SCALE GENOMIC DNA]</scope>
    <source>
        <strain evidence="6">zong2l5</strain>
    </source>
</reference>
<gene>
    <name evidence="5" type="ORF">DX914_16730</name>
</gene>
<evidence type="ECO:0000313" key="5">
    <source>
        <dbReference type="EMBL" id="RDZ26626.1"/>
    </source>
</evidence>
<dbReference type="OrthoDB" id="9785326at2"/>
<evidence type="ECO:0000313" key="6">
    <source>
        <dbReference type="Proteomes" id="UP000264492"/>
    </source>
</evidence>
<dbReference type="AlphaFoldDB" id="A0A371JY90"/>
<evidence type="ECO:0000256" key="1">
    <source>
        <dbReference type="ARBA" id="ARBA00010634"/>
    </source>
</evidence>
<evidence type="ECO:0000256" key="3">
    <source>
        <dbReference type="SAM" id="MobiDB-lite"/>
    </source>
</evidence>
<dbReference type="GO" id="GO:0120010">
    <property type="term" value="P:intermembrane phospholipid transfer"/>
    <property type="evidence" value="ECO:0007669"/>
    <property type="project" value="TreeGrafter"/>
</dbReference>
<keyword evidence="6" id="KW-1185">Reference proteome</keyword>
<dbReference type="PANTHER" id="PTHR30035">
    <property type="entry name" value="LIPOPROTEIN VACJ-RELATED"/>
    <property type="match status" value="1"/>
</dbReference>
<accession>A0A371JY90</accession>
<comment type="similarity">
    <text evidence="1">Belongs to the MlaA family.</text>
</comment>